<dbReference type="InterPro" id="IPR014438">
    <property type="entry name" value="Glucan_biosyn_MdoG/MdoD"/>
</dbReference>
<dbReference type="SUPFAM" id="SSF74650">
    <property type="entry name" value="Galactose mutarotase-like"/>
    <property type="match status" value="1"/>
</dbReference>
<dbReference type="InterPro" id="IPR014718">
    <property type="entry name" value="GH-type_carb-bd"/>
</dbReference>
<dbReference type="Proteomes" id="UP000401081">
    <property type="component" value="Unassembled WGS sequence"/>
</dbReference>
<evidence type="ECO:0000313" key="7">
    <source>
        <dbReference type="Proteomes" id="UP000401081"/>
    </source>
</evidence>
<dbReference type="InterPro" id="IPR007444">
    <property type="entry name" value="Glucan_biosyn_MdoG_C"/>
</dbReference>
<dbReference type="EMBL" id="CAADJD010000028">
    <property type="protein sequence ID" value="VFS86832.1"/>
    <property type="molecule type" value="Genomic_DNA"/>
</dbReference>
<dbReference type="AlphaFoldDB" id="A0A485CPZ2"/>
<dbReference type="GO" id="GO:0030288">
    <property type="term" value="C:outer membrane-bounded periplasmic space"/>
    <property type="evidence" value="ECO:0007669"/>
    <property type="project" value="TreeGrafter"/>
</dbReference>
<evidence type="ECO:0000256" key="4">
    <source>
        <dbReference type="SAM" id="SignalP"/>
    </source>
</evidence>
<protein>
    <recommendedName>
        <fullName evidence="2">Glucans biosynthesis protein D</fullName>
    </recommendedName>
</protein>
<feature type="signal peptide" evidence="4">
    <location>
        <begin position="1"/>
        <end position="32"/>
    </location>
</feature>
<dbReference type="GO" id="GO:0030246">
    <property type="term" value="F:carbohydrate binding"/>
    <property type="evidence" value="ECO:0007669"/>
    <property type="project" value="InterPro"/>
</dbReference>
<keyword evidence="7" id="KW-1185">Reference proteome</keyword>
<evidence type="ECO:0000256" key="3">
    <source>
        <dbReference type="ARBA" id="ARBA00022729"/>
    </source>
</evidence>
<gene>
    <name evidence="6" type="primary">mdoD_1</name>
    <name evidence="6" type="ORF">NCTC12993_06797</name>
</gene>
<dbReference type="PROSITE" id="PS51318">
    <property type="entry name" value="TAT"/>
    <property type="match status" value="1"/>
</dbReference>
<dbReference type="PANTHER" id="PTHR30504">
    <property type="entry name" value="GLUCANS BIOSYNTHESIS PROTEIN"/>
    <property type="match status" value="1"/>
</dbReference>
<dbReference type="GO" id="GO:0051274">
    <property type="term" value="P:beta-glucan biosynthetic process"/>
    <property type="evidence" value="ECO:0007669"/>
    <property type="project" value="TreeGrafter"/>
</dbReference>
<evidence type="ECO:0000256" key="2">
    <source>
        <dbReference type="ARBA" id="ARBA00015372"/>
    </source>
</evidence>
<organism evidence="6 7">
    <name type="scientific">Kluyvera cryocrescens</name>
    <name type="common">Kluyvera citrophila</name>
    <dbReference type="NCBI Taxonomy" id="580"/>
    <lineage>
        <taxon>Bacteria</taxon>
        <taxon>Pseudomonadati</taxon>
        <taxon>Pseudomonadota</taxon>
        <taxon>Gammaproteobacteria</taxon>
        <taxon>Enterobacterales</taxon>
        <taxon>Enterobacteriaceae</taxon>
        <taxon>Kluyvera</taxon>
    </lineage>
</organism>
<accession>A0A485CPZ2</accession>
<dbReference type="Pfam" id="PF04349">
    <property type="entry name" value="MdoG"/>
    <property type="match status" value="1"/>
</dbReference>
<dbReference type="InterPro" id="IPR011013">
    <property type="entry name" value="Gal_mutarotase_sf_dom"/>
</dbReference>
<feature type="chain" id="PRO_5019747438" description="Glucans biosynthesis protein D" evidence="4">
    <location>
        <begin position="33"/>
        <end position="219"/>
    </location>
</feature>
<dbReference type="InterPro" id="IPR006311">
    <property type="entry name" value="TAT_signal"/>
</dbReference>
<dbReference type="GO" id="GO:0003824">
    <property type="term" value="F:catalytic activity"/>
    <property type="evidence" value="ECO:0007669"/>
    <property type="project" value="InterPro"/>
</dbReference>
<keyword evidence="3 4" id="KW-0732">Signal</keyword>
<evidence type="ECO:0000259" key="5">
    <source>
        <dbReference type="Pfam" id="PF04349"/>
    </source>
</evidence>
<dbReference type="PANTHER" id="PTHR30504:SF3">
    <property type="entry name" value="GLUCANS BIOSYNTHESIS PROTEIN D"/>
    <property type="match status" value="1"/>
</dbReference>
<reference evidence="6 7" key="1">
    <citation type="submission" date="2019-03" db="EMBL/GenBank/DDBJ databases">
        <authorList>
            <consortium name="Pathogen Informatics"/>
        </authorList>
    </citation>
    <scope>NUCLEOTIDE SEQUENCE [LARGE SCALE GENOMIC DNA]</scope>
    <source>
        <strain evidence="6 7">NCTC12993</strain>
    </source>
</reference>
<evidence type="ECO:0000313" key="6">
    <source>
        <dbReference type="EMBL" id="VFS86832.1"/>
    </source>
</evidence>
<sequence>MNRRHFLKSSMAVAAVCGTSGFASLFSQAALAQESDIADGQTRRFDFNVLQSMAHDLSRQPWSGAPRALPDTLANLTPQAYNSIQYDASQSLWNNVKERQLDVQFFHVGMGFRRRVRMFSLDPANQQAREIHFRPELFQYNDAGVDTKQLEGQTDLGFAGFRVFKAPELARRDIVSFLGASYFRAVDSTYQYGLSARGLAIDTYTDSLEGVPGLYLVLV</sequence>
<dbReference type="Gene3D" id="2.70.98.10">
    <property type="match status" value="1"/>
</dbReference>
<evidence type="ECO:0000256" key="1">
    <source>
        <dbReference type="ARBA" id="ARBA00004418"/>
    </source>
</evidence>
<proteinExistence type="predicted"/>
<name>A0A485CPZ2_KLUCR</name>
<comment type="subcellular location">
    <subcellularLocation>
        <location evidence="1">Periplasm</location>
    </subcellularLocation>
</comment>
<feature type="domain" description="Glucan biosynthesis periplasmic MdoG C-terminal" evidence="5">
    <location>
        <begin position="45"/>
        <end position="212"/>
    </location>
</feature>